<name>A0ABN9BNF1_9NEOB</name>
<reference evidence="1" key="1">
    <citation type="submission" date="2023-05" db="EMBL/GenBank/DDBJ databases">
        <authorList>
            <person name="Stuckert A."/>
        </authorList>
    </citation>
    <scope>NUCLEOTIDE SEQUENCE</scope>
</reference>
<evidence type="ECO:0000313" key="2">
    <source>
        <dbReference type="Proteomes" id="UP001162483"/>
    </source>
</evidence>
<accession>A0ABN9BNF1</accession>
<evidence type="ECO:0000313" key="1">
    <source>
        <dbReference type="EMBL" id="CAI9549018.1"/>
    </source>
</evidence>
<proteinExistence type="predicted"/>
<sequence>MWFHLQTGILHSSTKFLPRKPRNSPLPIWYLEESIQPKLLVLVEISITGLLLKEGLFLPRLII</sequence>
<gene>
    <name evidence="1" type="ORF">SPARVUS_LOCUS3268548</name>
</gene>
<dbReference type="Proteomes" id="UP001162483">
    <property type="component" value="Unassembled WGS sequence"/>
</dbReference>
<keyword evidence="2" id="KW-1185">Reference proteome</keyword>
<organism evidence="1 2">
    <name type="scientific">Staurois parvus</name>
    <dbReference type="NCBI Taxonomy" id="386267"/>
    <lineage>
        <taxon>Eukaryota</taxon>
        <taxon>Metazoa</taxon>
        <taxon>Chordata</taxon>
        <taxon>Craniata</taxon>
        <taxon>Vertebrata</taxon>
        <taxon>Euteleostomi</taxon>
        <taxon>Amphibia</taxon>
        <taxon>Batrachia</taxon>
        <taxon>Anura</taxon>
        <taxon>Neobatrachia</taxon>
        <taxon>Ranoidea</taxon>
        <taxon>Ranidae</taxon>
        <taxon>Staurois</taxon>
    </lineage>
</organism>
<protein>
    <submittedName>
        <fullName evidence="1">Uncharacterized protein</fullName>
    </submittedName>
</protein>
<comment type="caution">
    <text evidence="1">The sequence shown here is derived from an EMBL/GenBank/DDBJ whole genome shotgun (WGS) entry which is preliminary data.</text>
</comment>
<dbReference type="EMBL" id="CATNWA010004943">
    <property type="protein sequence ID" value="CAI9549018.1"/>
    <property type="molecule type" value="Genomic_DNA"/>
</dbReference>